<dbReference type="AlphaFoldDB" id="A0A7W2TTF9"/>
<evidence type="ECO:0000313" key="6">
    <source>
        <dbReference type="EMBL" id="MBA6411645.1"/>
    </source>
</evidence>
<dbReference type="InterPro" id="IPR000086">
    <property type="entry name" value="NUDIX_hydrolase_dom"/>
</dbReference>
<feature type="domain" description="Nudix hydrolase" evidence="5">
    <location>
        <begin position="21"/>
        <end position="146"/>
    </location>
</feature>
<keyword evidence="3" id="KW-0460">Magnesium</keyword>
<dbReference type="Proteomes" id="UP000539350">
    <property type="component" value="Unassembled WGS sequence"/>
</dbReference>
<dbReference type="InterPro" id="IPR015797">
    <property type="entry name" value="NUDIX_hydrolase-like_dom_sf"/>
</dbReference>
<evidence type="ECO:0000259" key="5">
    <source>
        <dbReference type="PROSITE" id="PS51462"/>
    </source>
</evidence>
<comment type="caution">
    <text evidence="6">The sequence shown here is derived from an EMBL/GenBank/DDBJ whole genome shotgun (WGS) entry which is preliminary data.</text>
</comment>
<proteinExistence type="inferred from homology"/>
<gene>
    <name evidence="6" type="ORF">H2508_00735</name>
</gene>
<accession>A0A7W2TTF9</accession>
<evidence type="ECO:0000313" key="7">
    <source>
        <dbReference type="Proteomes" id="UP000539350"/>
    </source>
</evidence>
<keyword evidence="2 4" id="KW-0378">Hydrolase</keyword>
<dbReference type="InterPro" id="IPR020084">
    <property type="entry name" value="NUDIX_hydrolase_CS"/>
</dbReference>
<evidence type="ECO:0000256" key="2">
    <source>
        <dbReference type="ARBA" id="ARBA00022801"/>
    </source>
</evidence>
<keyword evidence="7" id="KW-1185">Reference proteome</keyword>
<dbReference type="Pfam" id="PF00293">
    <property type="entry name" value="NUDIX"/>
    <property type="match status" value="1"/>
</dbReference>
<protein>
    <submittedName>
        <fullName evidence="6">NUDIX domain-containing protein</fullName>
    </submittedName>
</protein>
<dbReference type="SUPFAM" id="SSF55811">
    <property type="entry name" value="Nudix"/>
    <property type="match status" value="1"/>
</dbReference>
<comment type="cofactor">
    <cofactor evidence="1">
        <name>Mg(2+)</name>
        <dbReference type="ChEBI" id="CHEBI:18420"/>
    </cofactor>
</comment>
<dbReference type="RefSeq" id="WP_182168508.1">
    <property type="nucleotide sequence ID" value="NZ_JACFXU010000010.1"/>
</dbReference>
<dbReference type="PANTHER" id="PTHR43222:SF2">
    <property type="entry name" value="NUDIX HYDROLASE 23, CHLOROPLASTIC"/>
    <property type="match status" value="1"/>
</dbReference>
<dbReference type="EMBL" id="JACFXU010000010">
    <property type="protein sequence ID" value="MBA6411645.1"/>
    <property type="molecule type" value="Genomic_DNA"/>
</dbReference>
<evidence type="ECO:0000256" key="4">
    <source>
        <dbReference type="RuleBase" id="RU003476"/>
    </source>
</evidence>
<dbReference type="PRINTS" id="PR00502">
    <property type="entry name" value="NUDIXFAMILY"/>
</dbReference>
<name>A0A7W2TTF9_9GAMM</name>
<dbReference type="PANTHER" id="PTHR43222">
    <property type="entry name" value="NUDIX HYDROLASE 23"/>
    <property type="match status" value="1"/>
</dbReference>
<evidence type="ECO:0000256" key="3">
    <source>
        <dbReference type="ARBA" id="ARBA00022842"/>
    </source>
</evidence>
<dbReference type="InterPro" id="IPR020476">
    <property type="entry name" value="Nudix_hydrolase"/>
</dbReference>
<dbReference type="Gene3D" id="3.90.79.10">
    <property type="entry name" value="Nucleoside Triphosphate Pyrophosphohydrolase"/>
    <property type="match status" value="1"/>
</dbReference>
<dbReference type="PROSITE" id="PS51462">
    <property type="entry name" value="NUDIX"/>
    <property type="match status" value="1"/>
</dbReference>
<evidence type="ECO:0000256" key="1">
    <source>
        <dbReference type="ARBA" id="ARBA00001946"/>
    </source>
</evidence>
<dbReference type="PROSITE" id="PS00893">
    <property type="entry name" value="NUDIX_BOX"/>
    <property type="match status" value="1"/>
</dbReference>
<sequence>MPAHQRLQLFCSRCNERRVDFPMVVVTCFIARGEKLLWMRRGLEPKAGCWAIPGGFLENDETLAEGAARELREETGIELPASALELYMVGSITFINQVYVAFRASVDSDFVAPGNEALECRFFSLQDCPWDEVAYPEVNDVIEQAYRDLATGEFRVWHSQMTAKGYQRWAVAPE</sequence>
<comment type="similarity">
    <text evidence="4">Belongs to the Nudix hydrolase family.</text>
</comment>
<reference evidence="6 7" key="1">
    <citation type="submission" date="2020-07" db="EMBL/GenBank/DDBJ databases">
        <title>Halieaceae bacterium, F7430, whole genome shotgun sequencing project.</title>
        <authorList>
            <person name="Jiang S."/>
            <person name="Liu Z.W."/>
            <person name="Du Z.J."/>
        </authorList>
    </citation>
    <scope>NUCLEOTIDE SEQUENCE [LARGE SCALE GENOMIC DNA]</scope>
    <source>
        <strain evidence="6 7">F7430</strain>
    </source>
</reference>
<organism evidence="6 7">
    <name type="scientific">Sediminihaliea albiluteola</name>
    <dbReference type="NCBI Taxonomy" id="2758564"/>
    <lineage>
        <taxon>Bacteria</taxon>
        <taxon>Pseudomonadati</taxon>
        <taxon>Pseudomonadota</taxon>
        <taxon>Gammaproteobacteria</taxon>
        <taxon>Cellvibrionales</taxon>
        <taxon>Halieaceae</taxon>
        <taxon>Sediminihaliea</taxon>
    </lineage>
</organism>
<dbReference type="GO" id="GO:0016787">
    <property type="term" value="F:hydrolase activity"/>
    <property type="evidence" value="ECO:0007669"/>
    <property type="project" value="UniProtKB-KW"/>
</dbReference>